<dbReference type="OMA" id="AYDHKES"/>
<reference evidence="2 3" key="1">
    <citation type="journal article" date="2009" name="Genome Res.">
        <title>Comparative genomics of protoploid Saccharomycetaceae.</title>
        <authorList>
            <consortium name="The Genolevures Consortium"/>
            <person name="Souciet J.-L."/>
            <person name="Dujon B."/>
            <person name="Gaillardin C."/>
            <person name="Johnston M."/>
            <person name="Baret P.V."/>
            <person name="Cliften P."/>
            <person name="Sherman D.J."/>
            <person name="Weissenbach J."/>
            <person name="Westhof E."/>
            <person name="Wincker P."/>
            <person name="Jubin C."/>
            <person name="Poulain J."/>
            <person name="Barbe V."/>
            <person name="Segurens B."/>
            <person name="Artiguenave F."/>
            <person name="Anthouard V."/>
            <person name="Vacherie B."/>
            <person name="Val M.-E."/>
            <person name="Fulton R.S."/>
            <person name="Minx P."/>
            <person name="Wilson R."/>
            <person name="Durrens P."/>
            <person name="Jean G."/>
            <person name="Marck C."/>
            <person name="Martin T."/>
            <person name="Nikolski M."/>
            <person name="Rolland T."/>
            <person name="Seret M.-L."/>
            <person name="Casaregola S."/>
            <person name="Despons L."/>
            <person name="Fairhead C."/>
            <person name="Fischer G."/>
            <person name="Lafontaine I."/>
            <person name="Leh V."/>
            <person name="Lemaire M."/>
            <person name="de Montigny J."/>
            <person name="Neuveglise C."/>
            <person name="Thierry A."/>
            <person name="Blanc-Lenfle I."/>
            <person name="Bleykasten C."/>
            <person name="Diffels J."/>
            <person name="Fritsch E."/>
            <person name="Frangeul L."/>
            <person name="Goeffon A."/>
            <person name="Jauniaux N."/>
            <person name="Kachouri-Lafond R."/>
            <person name="Payen C."/>
            <person name="Potier S."/>
            <person name="Pribylova L."/>
            <person name="Ozanne C."/>
            <person name="Richard G.-F."/>
            <person name="Sacerdot C."/>
            <person name="Straub M.-L."/>
            <person name="Talla E."/>
        </authorList>
    </citation>
    <scope>NUCLEOTIDE SEQUENCE [LARGE SCALE GENOMIC DNA]</scope>
    <source>
        <strain evidence="3">ATCC 56472 / CBS 6340 / NRRL Y-8284</strain>
    </source>
</reference>
<dbReference type="STRING" id="559295.C5DFI2"/>
<dbReference type="GO" id="GO:0043539">
    <property type="term" value="F:protein serine/threonine kinase activator activity"/>
    <property type="evidence" value="ECO:0007669"/>
    <property type="project" value="TreeGrafter"/>
</dbReference>
<dbReference type="SUPFAM" id="SSF48371">
    <property type="entry name" value="ARM repeat"/>
    <property type="match status" value="1"/>
</dbReference>
<dbReference type="InterPro" id="IPR011989">
    <property type="entry name" value="ARM-like"/>
</dbReference>
<comment type="similarity">
    <text evidence="1">Belongs to the Mo25 family.</text>
</comment>
<dbReference type="InterPro" id="IPR016024">
    <property type="entry name" value="ARM-type_fold"/>
</dbReference>
<dbReference type="OrthoDB" id="609103at2759"/>
<name>C5DFI2_LACTC</name>
<dbReference type="EMBL" id="CU928168">
    <property type="protein sequence ID" value="CAR22937.1"/>
    <property type="molecule type" value="Genomic_DNA"/>
</dbReference>
<dbReference type="Pfam" id="PF08569">
    <property type="entry name" value="Mo25"/>
    <property type="match status" value="1"/>
</dbReference>
<accession>C5DFI2</accession>
<organism evidence="2 3">
    <name type="scientific">Lachancea thermotolerans (strain ATCC 56472 / CBS 6340 / NRRL Y-8284)</name>
    <name type="common">Yeast</name>
    <name type="synonym">Kluyveromyces thermotolerans</name>
    <dbReference type="NCBI Taxonomy" id="559295"/>
    <lineage>
        <taxon>Eukaryota</taxon>
        <taxon>Fungi</taxon>
        <taxon>Dikarya</taxon>
        <taxon>Ascomycota</taxon>
        <taxon>Saccharomycotina</taxon>
        <taxon>Saccharomycetes</taxon>
        <taxon>Saccharomycetales</taxon>
        <taxon>Saccharomycetaceae</taxon>
        <taxon>Lachancea</taxon>
    </lineage>
</organism>
<dbReference type="RefSeq" id="XP_002553375.1">
    <property type="nucleotide sequence ID" value="XM_002553329.1"/>
</dbReference>
<protein>
    <submittedName>
        <fullName evidence="2">KLTH0D15290p</fullName>
    </submittedName>
</protein>
<dbReference type="HOGENOM" id="CLU_035755_0_0_1"/>
<dbReference type="GeneID" id="8295619"/>
<dbReference type="Gene3D" id="1.25.10.10">
    <property type="entry name" value="Leucine-rich Repeat Variant"/>
    <property type="match status" value="1"/>
</dbReference>
<dbReference type="KEGG" id="lth:KLTH0D15290g"/>
<dbReference type="InParanoid" id="C5DFI2"/>
<keyword evidence="3" id="KW-1185">Reference proteome</keyword>
<gene>
    <name evidence="2" type="ordered locus">KLTH0D15290g</name>
</gene>
<proteinExistence type="inferred from homology"/>
<evidence type="ECO:0000256" key="1">
    <source>
        <dbReference type="ARBA" id="ARBA00011012"/>
    </source>
</evidence>
<evidence type="ECO:0000313" key="2">
    <source>
        <dbReference type="EMBL" id="CAR22937.1"/>
    </source>
</evidence>
<dbReference type="AlphaFoldDB" id="C5DFI2"/>
<dbReference type="PANTHER" id="PTHR10182:SF3">
    <property type="entry name" value="PROTEIN MO25"/>
    <property type="match status" value="1"/>
</dbReference>
<sequence>MAFWWKKTPKTASDYARLLSEQLNKFDNASASDSRRKVQDECSKYLSGIKHFLLGDVEPEPSCESVDELYDAIYQLDILHDLLAKMPELEFEPRKDVALIFATCLRRSRDNKFVTVDYLVTKPQTLSLMLRTPELALTKPNASDLFLKSGSIILECLKYEQLCRMMLRDPQLWVFFDLARGGSFEVSTESLQILTSFFTVHHKLVSTEFFSHQANLQKLIDKINKLMAHGNYVTKRQSVKLLHSLIMIRSYNQFLTTYINSPENLKLIMILLSDRSKNLQMGSFNIFKVFVANPRKSKPVSDIMVKNRDKLLHYLASFNADSKDTTFLDEKEYVVQEIESLPRLVSPNSDLTLGTSPQNRSTIE</sequence>
<dbReference type="PANTHER" id="PTHR10182">
    <property type="entry name" value="CALCIUM-BINDING PROTEIN 39-RELATED"/>
    <property type="match status" value="1"/>
</dbReference>
<dbReference type="eggNOG" id="KOG1566">
    <property type="taxonomic scope" value="Eukaryota"/>
</dbReference>
<evidence type="ECO:0000313" key="3">
    <source>
        <dbReference type="Proteomes" id="UP000002036"/>
    </source>
</evidence>
<dbReference type="GO" id="GO:0035556">
    <property type="term" value="P:intracellular signal transduction"/>
    <property type="evidence" value="ECO:0007669"/>
    <property type="project" value="TreeGrafter"/>
</dbReference>
<dbReference type="Proteomes" id="UP000002036">
    <property type="component" value="Chromosome D"/>
</dbReference>
<dbReference type="InterPro" id="IPR013878">
    <property type="entry name" value="Mo25"/>
</dbReference>
<dbReference type="FunCoup" id="C5DFI2">
    <property type="interactions" value="406"/>
</dbReference>